<evidence type="ECO:0000256" key="2">
    <source>
        <dbReference type="SAM" id="Phobius"/>
    </source>
</evidence>
<name>A0ABN2ZJ51_9ACTN</name>
<sequence length="413" mass="42340">MARRERPLDPAAGPLEAFAHDLRAVRAAAGEPTYRRLAQLAGYSASTLSEAASGARLPTLAVTLAFVGACSGDTEAWEHRWKEVHDALQASDDASPSCATEEDAGTDAGPMASREIMRADLPDGSPAAPRDVRPIIFGPVATGRAKRNIAAIAVGCLVVAGLLVVGLNGPWRGGEGKESPGCPSMPRNPKFTATAYGDGAPVRSGAALARPSLTTYAAGCVLGFTGFCIGEKVTDRTAGIPDSRWFILPGGHVVPSALVHGNPPTHLSPAACTDARPAPKRISLKATGPPSPDSRVVLTATGPQVQMAGFAAYYAADPAHPELRLWHQIGLTGDADPALSVAWRPDKLPAPVHAGDRVLVAAVACLGGGDSGYAASLASLKLPGPRAGASLTPQSATVDQVARRAACQYPSAS</sequence>
<proteinExistence type="predicted"/>
<keyword evidence="4" id="KW-1185">Reference proteome</keyword>
<comment type="caution">
    <text evidence="3">The sequence shown here is derived from an EMBL/GenBank/DDBJ whole genome shotgun (WGS) entry which is preliminary data.</text>
</comment>
<keyword evidence="2" id="KW-0472">Membrane</keyword>
<evidence type="ECO:0008006" key="5">
    <source>
        <dbReference type="Google" id="ProtNLM"/>
    </source>
</evidence>
<protein>
    <recommendedName>
        <fullName evidence="5">Helix-turn-helix domain-containing protein</fullName>
    </recommendedName>
</protein>
<feature type="region of interest" description="Disordered" evidence="1">
    <location>
        <begin position="88"/>
        <end position="110"/>
    </location>
</feature>
<accession>A0ABN2ZJ51</accession>
<keyword evidence="2" id="KW-0812">Transmembrane</keyword>
<evidence type="ECO:0000313" key="4">
    <source>
        <dbReference type="Proteomes" id="UP001501020"/>
    </source>
</evidence>
<feature type="transmembrane region" description="Helical" evidence="2">
    <location>
        <begin position="149"/>
        <end position="171"/>
    </location>
</feature>
<evidence type="ECO:0000256" key="1">
    <source>
        <dbReference type="SAM" id="MobiDB-lite"/>
    </source>
</evidence>
<keyword evidence="2" id="KW-1133">Transmembrane helix</keyword>
<gene>
    <name evidence="3" type="ORF">GCM10009727_41730</name>
</gene>
<dbReference type="Proteomes" id="UP001501020">
    <property type="component" value="Unassembled WGS sequence"/>
</dbReference>
<reference evidence="3 4" key="1">
    <citation type="journal article" date="2019" name="Int. J. Syst. Evol. Microbiol.">
        <title>The Global Catalogue of Microorganisms (GCM) 10K type strain sequencing project: providing services to taxonomists for standard genome sequencing and annotation.</title>
        <authorList>
            <consortium name="The Broad Institute Genomics Platform"/>
            <consortium name="The Broad Institute Genome Sequencing Center for Infectious Disease"/>
            <person name="Wu L."/>
            <person name="Ma J."/>
        </authorList>
    </citation>
    <scope>NUCLEOTIDE SEQUENCE [LARGE SCALE GENOMIC DNA]</scope>
    <source>
        <strain evidence="3 4">JCM 13850</strain>
    </source>
</reference>
<dbReference type="EMBL" id="BAAAMR010000035">
    <property type="protein sequence ID" value="GAA2143080.1"/>
    <property type="molecule type" value="Genomic_DNA"/>
</dbReference>
<evidence type="ECO:0000313" key="3">
    <source>
        <dbReference type="EMBL" id="GAA2143080.1"/>
    </source>
</evidence>
<organism evidence="3 4">
    <name type="scientific">Actinomadura napierensis</name>
    <dbReference type="NCBI Taxonomy" id="267854"/>
    <lineage>
        <taxon>Bacteria</taxon>
        <taxon>Bacillati</taxon>
        <taxon>Actinomycetota</taxon>
        <taxon>Actinomycetes</taxon>
        <taxon>Streptosporangiales</taxon>
        <taxon>Thermomonosporaceae</taxon>
        <taxon>Actinomadura</taxon>
    </lineage>
</organism>
<dbReference type="RefSeq" id="WP_344269440.1">
    <property type="nucleotide sequence ID" value="NZ_BAAAMR010000035.1"/>
</dbReference>